<name>A0A9C6XSU2_FRAOC</name>
<dbReference type="KEGG" id="foc:127750965"/>
<protein>
    <submittedName>
        <fullName evidence="3">Uncharacterized protein LOC127750965</fullName>
    </submittedName>
</protein>
<evidence type="ECO:0000313" key="3">
    <source>
        <dbReference type="RefSeq" id="XP_052129732.1"/>
    </source>
</evidence>
<organism evidence="2 3">
    <name type="scientific">Frankliniella occidentalis</name>
    <name type="common">Western flower thrips</name>
    <name type="synonym">Euthrips occidentalis</name>
    <dbReference type="NCBI Taxonomy" id="133901"/>
    <lineage>
        <taxon>Eukaryota</taxon>
        <taxon>Metazoa</taxon>
        <taxon>Ecdysozoa</taxon>
        <taxon>Arthropoda</taxon>
        <taxon>Hexapoda</taxon>
        <taxon>Insecta</taxon>
        <taxon>Pterygota</taxon>
        <taxon>Neoptera</taxon>
        <taxon>Paraneoptera</taxon>
        <taxon>Thysanoptera</taxon>
        <taxon>Terebrantia</taxon>
        <taxon>Thripoidea</taxon>
        <taxon>Thripidae</taxon>
        <taxon>Frankliniella</taxon>
    </lineage>
</organism>
<proteinExistence type="predicted"/>
<feature type="region of interest" description="Disordered" evidence="1">
    <location>
        <begin position="1"/>
        <end position="37"/>
    </location>
</feature>
<keyword evidence="2" id="KW-1185">Reference proteome</keyword>
<dbReference type="GeneID" id="127750965"/>
<evidence type="ECO:0000256" key="1">
    <source>
        <dbReference type="SAM" id="MobiDB-lite"/>
    </source>
</evidence>
<dbReference type="AlphaFoldDB" id="A0A9C6XSU2"/>
<dbReference type="Proteomes" id="UP000504606">
    <property type="component" value="Unplaced"/>
</dbReference>
<evidence type="ECO:0000313" key="2">
    <source>
        <dbReference type="Proteomes" id="UP000504606"/>
    </source>
</evidence>
<sequence length="155" mass="16737">MHVRAGRRRQSRLGLTRDSSSRKCCRPSSSPPAPPGCCLDPGLVSLKIFSLPEEVGGRGRLDFRQQSPSHRYLGRLRTLFTSTARPLPRSEAEGGLSRSASQAISSPHGGPSSGGVLRQGWAPVAPSAKPPPRHSSQVWRSRNILKLRPLPVSSC</sequence>
<gene>
    <name evidence="3" type="primary">LOC127750965</name>
</gene>
<feature type="compositionally biased region" description="Basic residues" evidence="1">
    <location>
        <begin position="1"/>
        <end position="11"/>
    </location>
</feature>
<feature type="region of interest" description="Disordered" evidence="1">
    <location>
        <begin position="83"/>
        <end position="140"/>
    </location>
</feature>
<dbReference type="RefSeq" id="XP_052129732.1">
    <property type="nucleotide sequence ID" value="XM_052273772.1"/>
</dbReference>
<accession>A0A9C6XSU2</accession>
<reference evidence="3" key="1">
    <citation type="submission" date="2025-08" db="UniProtKB">
        <authorList>
            <consortium name="RefSeq"/>
        </authorList>
    </citation>
    <scope>IDENTIFICATION</scope>
    <source>
        <tissue evidence="3">Whole organism</tissue>
    </source>
</reference>